<evidence type="ECO:0000313" key="2">
    <source>
        <dbReference type="Proteomes" id="UP001239111"/>
    </source>
</evidence>
<evidence type="ECO:0000313" key="1">
    <source>
        <dbReference type="EMBL" id="KAJ8683384.1"/>
    </source>
</evidence>
<accession>A0ACC2PJA1</accession>
<dbReference type="Proteomes" id="UP001239111">
    <property type="component" value="Chromosome 1"/>
</dbReference>
<reference evidence="1" key="1">
    <citation type="submission" date="2023-04" db="EMBL/GenBank/DDBJ databases">
        <title>A chromosome-level genome assembly of the parasitoid wasp Eretmocerus hayati.</title>
        <authorList>
            <person name="Zhong Y."/>
            <person name="Liu S."/>
            <person name="Liu Y."/>
        </authorList>
    </citation>
    <scope>NUCLEOTIDE SEQUENCE</scope>
    <source>
        <strain evidence="1">ZJU_SS_LIU_2023</strain>
    </source>
</reference>
<keyword evidence="2" id="KW-1185">Reference proteome</keyword>
<sequence length="279" mass="30835">MISPLKVALLLFPLLLSKAQENSEYDWTFNEETLNGLGEWNATCFNTSVSVDQYPYYGLLVSSGENEFEQICPTIPAIVITDRYVIGLSDSSIDIGEACRANVTLQVGLDKKSEKANTEYEVEIVHNTIKELFKTKKTIIFNAGVQPIRVAEAGEGPKPGDSMSVTMPYYDAENDQLLVIPVDNVSIASSQDCEKIVSDKDSITVGRKNLNCSDSLFIWMKFPKQPCTVIPGYINALIVNNKLIGLSDLSTSWSTGLHTVQAYVNLAKLRVAVKELLRI</sequence>
<proteinExistence type="predicted"/>
<gene>
    <name evidence="1" type="ORF">QAD02_019176</name>
</gene>
<comment type="caution">
    <text evidence="1">The sequence shown here is derived from an EMBL/GenBank/DDBJ whole genome shotgun (WGS) entry which is preliminary data.</text>
</comment>
<protein>
    <submittedName>
        <fullName evidence="1">Uncharacterized protein</fullName>
    </submittedName>
</protein>
<name>A0ACC2PJA1_9HYME</name>
<organism evidence="1 2">
    <name type="scientific">Eretmocerus hayati</name>
    <dbReference type="NCBI Taxonomy" id="131215"/>
    <lineage>
        <taxon>Eukaryota</taxon>
        <taxon>Metazoa</taxon>
        <taxon>Ecdysozoa</taxon>
        <taxon>Arthropoda</taxon>
        <taxon>Hexapoda</taxon>
        <taxon>Insecta</taxon>
        <taxon>Pterygota</taxon>
        <taxon>Neoptera</taxon>
        <taxon>Endopterygota</taxon>
        <taxon>Hymenoptera</taxon>
        <taxon>Apocrita</taxon>
        <taxon>Proctotrupomorpha</taxon>
        <taxon>Chalcidoidea</taxon>
        <taxon>Aphelinidae</taxon>
        <taxon>Aphelininae</taxon>
        <taxon>Eretmocerus</taxon>
    </lineage>
</organism>
<dbReference type="EMBL" id="CM056741">
    <property type="protein sequence ID" value="KAJ8683384.1"/>
    <property type="molecule type" value="Genomic_DNA"/>
</dbReference>